<dbReference type="Gene3D" id="3.30.460.10">
    <property type="entry name" value="Beta Polymerase, domain 2"/>
    <property type="match status" value="1"/>
</dbReference>
<dbReference type="Gene3D" id="1.20.120.330">
    <property type="entry name" value="Nucleotidyltransferases domain 2"/>
    <property type="match status" value="1"/>
</dbReference>
<name>A0A3N0IUX4_9ACTN</name>
<evidence type="ECO:0000256" key="1">
    <source>
        <dbReference type="SAM" id="MobiDB-lite"/>
    </source>
</evidence>
<sequence>MPRSRTWTNALVLSTVPLRHLLIGDGWVLVGPTAFKAAVRRAERLGCVRFAHISANMQSVPPGALFRSRRRGGRHHENFGRGLRAARAHRARRRAHPRHDARGKPRQSERRVRRVAGLRRDVPRHRRGKLHLLGRVARRVRRPRALIEVLLDKDGIAPRLPSASDERFWVQKPTAACVDDCANEFFLSCTYVARGLLRDELLFANGVFDEIVRVELRRMLGYLAGARAGFPLNTGKRDKFLLRFLTEGERADLLATYRLDTVEAAWSALHGAMDLFERAVQETCATLAYPCPVYGAPVEGHIETLKRLGR</sequence>
<evidence type="ECO:0000313" key="2">
    <source>
        <dbReference type="EMBL" id="RNM40794.1"/>
    </source>
</evidence>
<gene>
    <name evidence="2" type="ORF">DMP09_12685</name>
</gene>
<accession>A0A3N0IUX4</accession>
<organism evidence="2 3">
    <name type="scientific">Eggerthella sinensis</name>
    <dbReference type="NCBI Taxonomy" id="242230"/>
    <lineage>
        <taxon>Bacteria</taxon>
        <taxon>Bacillati</taxon>
        <taxon>Actinomycetota</taxon>
        <taxon>Coriobacteriia</taxon>
        <taxon>Eggerthellales</taxon>
        <taxon>Eggerthellaceae</taxon>
        <taxon>Eggerthella</taxon>
    </lineage>
</organism>
<feature type="compositionally biased region" description="Basic and acidic residues" evidence="1">
    <location>
        <begin position="98"/>
        <end position="110"/>
    </location>
</feature>
<dbReference type="SUPFAM" id="SSF81631">
    <property type="entry name" value="PAP/OAS1 substrate-binding domain"/>
    <property type="match status" value="1"/>
</dbReference>
<dbReference type="InterPro" id="IPR043519">
    <property type="entry name" value="NT_sf"/>
</dbReference>
<dbReference type="InterPro" id="IPR007530">
    <property type="entry name" value="Aminoglycoside_adenylylTfrase"/>
</dbReference>
<feature type="region of interest" description="Disordered" evidence="1">
    <location>
        <begin position="84"/>
        <end position="113"/>
    </location>
</feature>
<proteinExistence type="predicted"/>
<evidence type="ECO:0000313" key="3">
    <source>
        <dbReference type="Proteomes" id="UP000270112"/>
    </source>
</evidence>
<dbReference type="EMBL" id="QICC01000063">
    <property type="protein sequence ID" value="RNM40794.1"/>
    <property type="molecule type" value="Genomic_DNA"/>
</dbReference>
<comment type="caution">
    <text evidence="2">The sequence shown here is derived from an EMBL/GenBank/DDBJ whole genome shotgun (WGS) entry which is preliminary data.</text>
</comment>
<dbReference type="AlphaFoldDB" id="A0A3N0IUX4"/>
<protein>
    <submittedName>
        <fullName evidence="2">Uncharacterized protein</fullName>
    </submittedName>
</protein>
<reference evidence="3" key="1">
    <citation type="submission" date="2018-05" db="EMBL/GenBank/DDBJ databases">
        <title>Genome Sequencing of selected type strains of the family Eggerthellaceae.</title>
        <authorList>
            <person name="Danylec N."/>
            <person name="Stoll D.A."/>
            <person name="Doetsch A."/>
            <person name="Huch M."/>
        </authorList>
    </citation>
    <scope>NUCLEOTIDE SEQUENCE [LARGE SCALE GENOMIC DNA]</scope>
    <source>
        <strain evidence="3">DSM 16107</strain>
    </source>
</reference>
<dbReference type="Pfam" id="PF04439">
    <property type="entry name" value="Adenyl_transf"/>
    <property type="match status" value="1"/>
</dbReference>
<feature type="compositionally biased region" description="Basic residues" evidence="1">
    <location>
        <begin position="84"/>
        <end position="97"/>
    </location>
</feature>
<dbReference type="Proteomes" id="UP000270112">
    <property type="component" value="Unassembled WGS sequence"/>
</dbReference>